<proteinExistence type="predicted"/>
<comment type="caution">
    <text evidence="3">The sequence shown here is derived from an EMBL/GenBank/DDBJ whole genome shotgun (WGS) entry which is preliminary data.</text>
</comment>
<dbReference type="Proteomes" id="UP001642406">
    <property type="component" value="Unassembled WGS sequence"/>
</dbReference>
<evidence type="ECO:0000259" key="2">
    <source>
        <dbReference type="PROSITE" id="PS51910"/>
    </source>
</evidence>
<keyword evidence="4" id="KW-1185">Reference proteome</keyword>
<dbReference type="InterPro" id="IPR017853">
    <property type="entry name" value="GH"/>
</dbReference>
<dbReference type="InterPro" id="IPR001223">
    <property type="entry name" value="Glyco_hydro18_cat"/>
</dbReference>
<evidence type="ECO:0000313" key="3">
    <source>
        <dbReference type="EMBL" id="CAK7213862.1"/>
    </source>
</evidence>
<feature type="region of interest" description="Disordered" evidence="1">
    <location>
        <begin position="400"/>
        <end position="439"/>
    </location>
</feature>
<feature type="compositionally biased region" description="Low complexity" evidence="1">
    <location>
        <begin position="400"/>
        <end position="409"/>
    </location>
</feature>
<dbReference type="SUPFAM" id="SSF51445">
    <property type="entry name" value="(Trans)glycosidases"/>
    <property type="match status" value="1"/>
</dbReference>
<evidence type="ECO:0000256" key="1">
    <source>
        <dbReference type="SAM" id="MobiDB-lite"/>
    </source>
</evidence>
<name>A0ABP0B2W1_9PEZI</name>
<feature type="domain" description="GH18" evidence="2">
    <location>
        <begin position="8"/>
        <end position="348"/>
    </location>
</feature>
<protein>
    <recommendedName>
        <fullName evidence="2">GH18 domain-containing protein</fullName>
    </recommendedName>
</protein>
<dbReference type="EMBL" id="CAWUHC010000010">
    <property type="protein sequence ID" value="CAK7213862.1"/>
    <property type="molecule type" value="Genomic_DNA"/>
</dbReference>
<sequence>MAPIPHTPKVVVYHQTHHTRDGQRPISILPLIGRDDGAGSGRPSATHIIVAAVHVNDTDSHKTGGPPPLTLNDHAPDHPRFDVLWSEVAAAQARGVLVLALLGGAAKGSYERLDISRVASQAVFERHYAPLYSLLRQRRFDGVDLDVEEPMSLTGIVYLIDRLRADFGPSFLLTMAPVAAALLRPYDPRCNLSGFSYADLERQRGHEIAWYHAQFYCGWGDAGQPHMYAAMVGLGPAGSALGGTGGPGGLVPHIPGAPIVWPAHRVVMGLVTNPANGPGFVSLDTSAEVMMQLQAATSAASVAFPAVPGMRGGPFAGVSGWEYFNSLPGGEERPWEWAEWMSAILGTCVEADGQAGNLQTETTATAIATDTSASTAASSTATATATAVATAATATATAVASAANAPASAEQSEVDPDKDGQPDVPVPAPFEYTTDSEDA</sequence>
<accession>A0ABP0B2W1</accession>
<reference evidence="3 4" key="1">
    <citation type="submission" date="2024-01" db="EMBL/GenBank/DDBJ databases">
        <authorList>
            <person name="Allen C."/>
            <person name="Tagirdzhanova G."/>
        </authorList>
    </citation>
    <scope>NUCLEOTIDE SEQUENCE [LARGE SCALE GENOMIC DNA]</scope>
</reference>
<gene>
    <name evidence="3" type="ORF">SBRCBS47491_001950</name>
</gene>
<organism evidence="3 4">
    <name type="scientific">Sporothrix bragantina</name>
    <dbReference type="NCBI Taxonomy" id="671064"/>
    <lineage>
        <taxon>Eukaryota</taxon>
        <taxon>Fungi</taxon>
        <taxon>Dikarya</taxon>
        <taxon>Ascomycota</taxon>
        <taxon>Pezizomycotina</taxon>
        <taxon>Sordariomycetes</taxon>
        <taxon>Sordariomycetidae</taxon>
        <taxon>Ophiostomatales</taxon>
        <taxon>Ophiostomataceae</taxon>
        <taxon>Sporothrix</taxon>
    </lineage>
</organism>
<dbReference type="PROSITE" id="PS51910">
    <property type="entry name" value="GH18_2"/>
    <property type="match status" value="1"/>
</dbReference>
<dbReference type="Gene3D" id="3.20.20.80">
    <property type="entry name" value="Glycosidases"/>
    <property type="match status" value="1"/>
</dbReference>
<evidence type="ECO:0000313" key="4">
    <source>
        <dbReference type="Proteomes" id="UP001642406"/>
    </source>
</evidence>